<dbReference type="InterPro" id="IPR015943">
    <property type="entry name" value="WD40/YVTN_repeat-like_dom_sf"/>
</dbReference>
<dbReference type="Gene3D" id="2.130.10.10">
    <property type="entry name" value="YVTN repeat-like/Quinoprotein amine dehydrogenase"/>
    <property type="match status" value="1"/>
</dbReference>
<reference evidence="1 2" key="1">
    <citation type="submission" date="2020-07" db="EMBL/GenBank/DDBJ databases">
        <authorList>
            <person name="Sun Q."/>
        </authorList>
    </citation>
    <scope>NUCLEOTIDE SEQUENCE [LARGE SCALE GENOMIC DNA]</scope>
    <source>
        <strain evidence="1 2">MAH-1</strain>
    </source>
</reference>
<protein>
    <recommendedName>
        <fullName evidence="3">40-residue YVTN family beta-propeller repeat-containing protein</fullName>
    </recommendedName>
</protein>
<gene>
    <name evidence="1" type="ORF">HZF10_13885</name>
</gene>
<sequence>MKFNKLFLTAIAGSLFLASCNSDDDSNAPLGSYDNGVLVLNEGGLGTVTYISDDMQTVQQDIFSAVNGADSDIGAYTQSIFFADNRAFIISNGSNKITVVNRYTFEKVGEITTSLTVPRYGVVYDGKAYVTNSNTFESSTDDFITVINLNTLAVETTIPVNNQAERLIEENGKLYVSGGFYGAGHVVTVINTSNNQIVTTIEVGEAPNSLEERDGMLYVLCGSWSGASKLVKIQLSNNQIAGEVTFPDTMGNAQNLDIDGGLAYFTVGPKIYKINVGATSVTDTAFIETGSDSDYIGYGFAVEDGRIYISEAAEDFTSDGKIFIYAENNGALLDEIPVGLGPNGFYFN</sequence>
<dbReference type="Proteomes" id="UP000535020">
    <property type="component" value="Unassembled WGS sequence"/>
</dbReference>
<dbReference type="InterPro" id="IPR011044">
    <property type="entry name" value="Quino_amine_DH_bsu"/>
</dbReference>
<accession>A0A7Y9C6F2</accession>
<dbReference type="AlphaFoldDB" id="A0A7Y9C6F2"/>
<dbReference type="PANTHER" id="PTHR47197">
    <property type="entry name" value="PROTEIN NIRF"/>
    <property type="match status" value="1"/>
</dbReference>
<keyword evidence="2" id="KW-1185">Reference proteome</keyword>
<name>A0A7Y9C6F2_9FLAO</name>
<proteinExistence type="predicted"/>
<dbReference type="RefSeq" id="WP_176006825.1">
    <property type="nucleotide sequence ID" value="NZ_JABWMI010000015.1"/>
</dbReference>
<dbReference type="InterPro" id="IPR031815">
    <property type="entry name" value="DUF5074"/>
</dbReference>
<organism evidence="1 2">
    <name type="scientific">Flavobacterium agri</name>
    <dbReference type="NCBI Taxonomy" id="2743471"/>
    <lineage>
        <taxon>Bacteria</taxon>
        <taxon>Pseudomonadati</taxon>
        <taxon>Bacteroidota</taxon>
        <taxon>Flavobacteriia</taxon>
        <taxon>Flavobacteriales</taxon>
        <taxon>Flavobacteriaceae</taxon>
        <taxon>Flavobacterium</taxon>
    </lineage>
</organism>
<evidence type="ECO:0000313" key="2">
    <source>
        <dbReference type="Proteomes" id="UP000535020"/>
    </source>
</evidence>
<evidence type="ECO:0008006" key="3">
    <source>
        <dbReference type="Google" id="ProtNLM"/>
    </source>
</evidence>
<evidence type="ECO:0000313" key="1">
    <source>
        <dbReference type="EMBL" id="NYA72015.1"/>
    </source>
</evidence>
<dbReference type="SUPFAM" id="SSF50969">
    <property type="entry name" value="YVTN repeat-like/Quinoprotein amine dehydrogenase"/>
    <property type="match status" value="1"/>
</dbReference>
<dbReference type="PANTHER" id="PTHR47197:SF3">
    <property type="entry name" value="DIHYDRO-HEME D1 DEHYDROGENASE"/>
    <property type="match status" value="1"/>
</dbReference>
<dbReference type="PROSITE" id="PS51257">
    <property type="entry name" value="PROKAR_LIPOPROTEIN"/>
    <property type="match status" value="1"/>
</dbReference>
<dbReference type="EMBL" id="JACBJI010000006">
    <property type="protein sequence ID" value="NYA72015.1"/>
    <property type="molecule type" value="Genomic_DNA"/>
</dbReference>
<comment type="caution">
    <text evidence="1">The sequence shown here is derived from an EMBL/GenBank/DDBJ whole genome shotgun (WGS) entry which is preliminary data.</text>
</comment>
<dbReference type="InterPro" id="IPR051200">
    <property type="entry name" value="Host-pathogen_enzymatic-act"/>
</dbReference>
<dbReference type="Pfam" id="PF16819">
    <property type="entry name" value="DUF5074"/>
    <property type="match status" value="1"/>
</dbReference>